<dbReference type="Proteomes" id="UP000691718">
    <property type="component" value="Unassembled WGS sequence"/>
</dbReference>
<comment type="caution">
    <text evidence="1">The sequence shown here is derived from an EMBL/GenBank/DDBJ whole genome shotgun (WGS) entry which is preliminary data.</text>
</comment>
<accession>A0A8S3YET2</accession>
<evidence type="ECO:0000313" key="2">
    <source>
        <dbReference type="Proteomes" id="UP000691718"/>
    </source>
</evidence>
<reference evidence="1" key="1">
    <citation type="submission" date="2021-04" db="EMBL/GenBank/DDBJ databases">
        <authorList>
            <person name="Tunstrom K."/>
        </authorList>
    </citation>
    <scope>NUCLEOTIDE SEQUENCE</scope>
</reference>
<organism evidence="1 2">
    <name type="scientific">Parnassius apollo</name>
    <name type="common">Apollo butterfly</name>
    <name type="synonym">Papilio apollo</name>
    <dbReference type="NCBI Taxonomy" id="110799"/>
    <lineage>
        <taxon>Eukaryota</taxon>
        <taxon>Metazoa</taxon>
        <taxon>Ecdysozoa</taxon>
        <taxon>Arthropoda</taxon>
        <taxon>Hexapoda</taxon>
        <taxon>Insecta</taxon>
        <taxon>Pterygota</taxon>
        <taxon>Neoptera</taxon>
        <taxon>Endopterygota</taxon>
        <taxon>Lepidoptera</taxon>
        <taxon>Glossata</taxon>
        <taxon>Ditrysia</taxon>
        <taxon>Papilionoidea</taxon>
        <taxon>Papilionidae</taxon>
        <taxon>Parnassiinae</taxon>
        <taxon>Parnassini</taxon>
        <taxon>Parnassius</taxon>
        <taxon>Parnassius</taxon>
    </lineage>
</organism>
<name>A0A8S3YET2_PARAO</name>
<gene>
    <name evidence="1" type="ORF">PAPOLLO_LOCUS27894</name>
</gene>
<evidence type="ECO:0000313" key="1">
    <source>
        <dbReference type="EMBL" id="CAG5059146.1"/>
    </source>
</evidence>
<dbReference type="EMBL" id="CAJQZP010001697">
    <property type="protein sequence ID" value="CAG5059146.1"/>
    <property type="molecule type" value="Genomic_DNA"/>
</dbReference>
<dbReference type="OrthoDB" id="7382669at2759"/>
<proteinExistence type="predicted"/>
<keyword evidence="2" id="KW-1185">Reference proteome</keyword>
<dbReference type="AlphaFoldDB" id="A0A8S3YET2"/>
<protein>
    <submittedName>
        <fullName evidence="1">(apollo) hypothetical protein</fullName>
    </submittedName>
</protein>
<sequence length="241" mass="27500">MDAMREGIKIRLPTNIVYYHSPTIGAPPTPQTARRLPRHSLTTSTTSMQHHELRSEMTDLRQSHDDPLFTQEEDYIRDHEVILDYAGRRVTKTMYKGCIQSSTCCPVLWNIILDKLLYARLSAGGHIQAFADDLLLVVTAASVGELENAANLALYRWGRSFKLDFGPTKTKLIAFARKAKIARINMDRHRLSFVPEVILLGYMFDEKLNFWKHTQTSTHVVCTRDSHGEPILRTSVPFTSK</sequence>